<dbReference type="EMBL" id="FR695877">
    <property type="protein sequence ID" value="CBX31272.1"/>
    <property type="molecule type" value="Genomic_DNA"/>
</dbReference>
<accession>E1YJ18</accession>
<dbReference type="AlphaFoldDB" id="E1YJ18"/>
<organism evidence="1">
    <name type="scientific">uncultured Desulfobacterium sp</name>
    <dbReference type="NCBI Taxonomy" id="201089"/>
    <lineage>
        <taxon>Bacteria</taxon>
        <taxon>Pseudomonadati</taxon>
        <taxon>Thermodesulfobacteriota</taxon>
        <taxon>Desulfobacteria</taxon>
        <taxon>Desulfobacterales</taxon>
        <taxon>Desulfobacteriaceae</taxon>
        <taxon>Desulfobacterium</taxon>
        <taxon>environmental samples</taxon>
    </lineage>
</organism>
<evidence type="ECO:0000313" key="1">
    <source>
        <dbReference type="EMBL" id="CBX31272.1"/>
    </source>
</evidence>
<reference evidence="1" key="1">
    <citation type="journal article" date="2011" name="Environ. Microbiol.">
        <title>Genomic insights into the metabolic potential of the polycyclic aromatic hydrocarbon degrading sulfate-reducing Deltaproteobacterium N47.</title>
        <authorList>
            <person name="Bergmann F."/>
            <person name="Selesi D."/>
            <person name="Weinmaier T."/>
            <person name="Tischler P."/>
            <person name="Rattei T."/>
            <person name="Meckenstock R.U."/>
        </authorList>
    </citation>
    <scope>NUCLEOTIDE SEQUENCE</scope>
</reference>
<proteinExistence type="predicted"/>
<gene>
    <name evidence="1" type="ORF">N47_E47840</name>
</gene>
<name>E1YJ18_9BACT</name>
<sequence>MNLKSIPVINKKITNRAFHLNLNRQSKMEIKMKVIAFNGSPRKKGNTSILR</sequence>
<protein>
    <submittedName>
        <fullName evidence="1">Uncharacterized protein</fullName>
    </submittedName>
</protein>